<evidence type="ECO:0000313" key="3">
    <source>
        <dbReference type="EMBL" id="KAF5466003.1"/>
    </source>
</evidence>
<protein>
    <recommendedName>
        <fullName evidence="2">Retroviral polymerase SH3-like domain-containing protein</fullName>
    </recommendedName>
</protein>
<feature type="compositionally biased region" description="Low complexity" evidence="1">
    <location>
        <begin position="171"/>
        <end position="220"/>
    </location>
</feature>
<evidence type="ECO:0000256" key="1">
    <source>
        <dbReference type="SAM" id="MobiDB-lite"/>
    </source>
</evidence>
<feature type="domain" description="Retroviral polymerase SH3-like" evidence="2">
    <location>
        <begin position="30"/>
        <end position="91"/>
    </location>
</feature>
<gene>
    <name evidence="3" type="ORF">F2P56_015962</name>
</gene>
<proteinExistence type="predicted"/>
<feature type="compositionally biased region" description="Low complexity" evidence="1">
    <location>
        <begin position="123"/>
        <end position="159"/>
    </location>
</feature>
<evidence type="ECO:0000313" key="4">
    <source>
        <dbReference type="Proteomes" id="UP000619265"/>
    </source>
</evidence>
<dbReference type="Proteomes" id="UP000619265">
    <property type="component" value="Unassembled WGS sequence"/>
</dbReference>
<feature type="compositionally biased region" description="Low complexity" evidence="1">
    <location>
        <begin position="92"/>
        <end position="106"/>
    </location>
</feature>
<comment type="caution">
    <text evidence="3">The sequence shown here is derived from an EMBL/GenBank/DDBJ whole genome shotgun (WGS) entry which is preliminary data.</text>
</comment>
<reference evidence="3" key="1">
    <citation type="submission" date="2015-10" db="EMBL/GenBank/DDBJ databases">
        <authorList>
            <person name="Martinez-Garcia P.J."/>
            <person name="Crepeau M.W."/>
            <person name="Puiu D."/>
            <person name="Gonzalez-Ibeas D."/>
            <person name="Whalen J."/>
            <person name="Stevens K."/>
            <person name="Paul R."/>
            <person name="Butterfield T."/>
            <person name="Britton M."/>
            <person name="Reagan R."/>
            <person name="Chakraborty S."/>
            <person name="Walawage S.L."/>
            <person name="Vasquez-Gross H.A."/>
            <person name="Cardeno C."/>
            <person name="Famula R."/>
            <person name="Pratt K."/>
            <person name="Kuruganti S."/>
            <person name="Aradhya M.K."/>
            <person name="Leslie C.A."/>
            <person name="Dandekar A.M."/>
            <person name="Salzberg S.L."/>
            <person name="Wegrzyn J.L."/>
            <person name="Langley C.H."/>
            <person name="Neale D.B."/>
        </authorList>
    </citation>
    <scope>NUCLEOTIDE SEQUENCE</scope>
    <source>
        <tissue evidence="3">Leaves</tissue>
    </source>
</reference>
<evidence type="ECO:0000259" key="2">
    <source>
        <dbReference type="Pfam" id="PF25597"/>
    </source>
</evidence>
<feature type="region of interest" description="Disordered" evidence="1">
    <location>
        <begin position="92"/>
        <end position="244"/>
    </location>
</feature>
<feature type="compositionally biased region" description="Polar residues" evidence="1">
    <location>
        <begin position="160"/>
        <end position="170"/>
    </location>
</feature>
<accession>A0A833XG48</accession>
<dbReference type="EMBL" id="LIHL02000007">
    <property type="protein sequence ID" value="KAF5466003.1"/>
    <property type="molecule type" value="Genomic_DNA"/>
</dbReference>
<dbReference type="Gramene" id="Jr07_23850_p1">
    <property type="protein sequence ID" value="cds.Jr07_23850_p1"/>
    <property type="gene ID" value="Jr07_23850"/>
</dbReference>
<dbReference type="AlphaFoldDB" id="A0A833XG48"/>
<sequence length="366" mass="40527">MPTPILKNISHFQTLFNQQPDYKFLRVFGCACWPNLRPFNRHKMDMRSQLCVFLGYSLNHKGYNCLHIPTGRIYVSRDVRFDENSFPFSDSISPLNSSTISSPSTHTHNHSFGLPPSPDPFNSNTHSLPNSSLLSPRSSSAHSLIPPSVHSSPIPSAHSNPTSLTRSNTHLPHLPSSPNPTSSSVSSSPVSISPQVSLPPASASSTPTISPSSNPTNTHPMLTSSKTHHSRPLHRTDGTLSWPLPKVSASLTESKPIPEEPTSYTVASQYSVWRDAMASEFEALLRNHTWDLVPPSSNINILGSKWVLKTKRHADGTLERRKARLVAKGFHQQLLGNGLFIYWMCRTRSYMGTSKKMFSCISRLGL</sequence>
<dbReference type="Pfam" id="PF25597">
    <property type="entry name" value="SH3_retrovirus"/>
    <property type="match status" value="1"/>
</dbReference>
<reference evidence="3" key="2">
    <citation type="submission" date="2020-03" db="EMBL/GenBank/DDBJ databases">
        <title>Walnut 2.0.</title>
        <authorList>
            <person name="Marrano A."/>
            <person name="Britton M."/>
            <person name="Zimin A.V."/>
            <person name="Zaini P.A."/>
            <person name="Workman R."/>
            <person name="Puiu D."/>
            <person name="Bianco L."/>
            <person name="Allen B.J."/>
            <person name="Troggio M."/>
            <person name="Leslie C.A."/>
            <person name="Timp W."/>
            <person name="Dendekar A."/>
            <person name="Salzberg S.L."/>
            <person name="Neale D.B."/>
        </authorList>
    </citation>
    <scope>NUCLEOTIDE SEQUENCE</scope>
    <source>
        <tissue evidence="3">Leaves</tissue>
    </source>
</reference>
<dbReference type="InterPro" id="IPR057670">
    <property type="entry name" value="SH3_retrovirus"/>
</dbReference>
<organism evidence="3 4">
    <name type="scientific">Juglans regia</name>
    <name type="common">English walnut</name>
    <dbReference type="NCBI Taxonomy" id="51240"/>
    <lineage>
        <taxon>Eukaryota</taxon>
        <taxon>Viridiplantae</taxon>
        <taxon>Streptophyta</taxon>
        <taxon>Embryophyta</taxon>
        <taxon>Tracheophyta</taxon>
        <taxon>Spermatophyta</taxon>
        <taxon>Magnoliopsida</taxon>
        <taxon>eudicotyledons</taxon>
        <taxon>Gunneridae</taxon>
        <taxon>Pentapetalae</taxon>
        <taxon>rosids</taxon>
        <taxon>fabids</taxon>
        <taxon>Fagales</taxon>
        <taxon>Juglandaceae</taxon>
        <taxon>Juglans</taxon>
    </lineage>
</organism>
<name>A0A833XG48_JUGRE</name>